<comment type="caution">
    <text evidence="3">The sequence shown here is derived from an EMBL/GenBank/DDBJ whole genome shotgun (WGS) entry which is preliminary data.</text>
</comment>
<protein>
    <submittedName>
        <fullName evidence="3">Class I SAM-dependent methyltransferase</fullName>
    </submittedName>
</protein>
<dbReference type="PIRSF" id="PIRSF028177">
    <property type="entry name" value="Polyketide_synth_Omtfrase_TcmP"/>
    <property type="match status" value="1"/>
</dbReference>
<dbReference type="PANTHER" id="PTHR43619">
    <property type="entry name" value="S-ADENOSYL-L-METHIONINE-DEPENDENT METHYLTRANSFERASE YKTD-RELATED"/>
    <property type="match status" value="1"/>
</dbReference>
<evidence type="ECO:0000313" key="3">
    <source>
        <dbReference type="EMBL" id="RRD59204.1"/>
    </source>
</evidence>
<dbReference type="PANTHER" id="PTHR43619:SF2">
    <property type="entry name" value="S-ADENOSYL-L-METHIONINE-DEPENDENT METHYLTRANSFERASES SUPERFAMILY PROTEIN"/>
    <property type="match status" value="1"/>
</dbReference>
<dbReference type="RefSeq" id="WP_124752273.1">
    <property type="nucleotide sequence ID" value="NZ_RQYS01000051.1"/>
</dbReference>
<dbReference type="EMBL" id="RQYS01000051">
    <property type="protein sequence ID" value="RRD59204.1"/>
    <property type="molecule type" value="Genomic_DNA"/>
</dbReference>
<dbReference type="InterPro" id="IPR016874">
    <property type="entry name" value="TcmP-like"/>
</dbReference>
<keyword evidence="2 3" id="KW-0808">Transferase</keyword>
<dbReference type="Proteomes" id="UP000278609">
    <property type="component" value="Unassembled WGS sequence"/>
</dbReference>
<reference evidence="3 4" key="1">
    <citation type="submission" date="2018-11" db="EMBL/GenBank/DDBJ databases">
        <title>Genomes From Bacteria Associated with the Canine Oral Cavity: a Test Case for Automated Genome-Based Taxonomic Assignment.</title>
        <authorList>
            <person name="Coil D.A."/>
            <person name="Jospin G."/>
            <person name="Darling A.E."/>
            <person name="Wallis C."/>
            <person name="Davis I.J."/>
            <person name="Harris S."/>
            <person name="Eisen J.A."/>
            <person name="Holcombe L.J."/>
            <person name="O'Flynn C."/>
        </authorList>
    </citation>
    <scope>NUCLEOTIDE SEQUENCE [LARGE SCALE GENOMIC DNA]</scope>
    <source>
        <strain evidence="3 4">OH2617_COT-023</strain>
    </source>
</reference>
<dbReference type="GO" id="GO:0032259">
    <property type="term" value="P:methylation"/>
    <property type="evidence" value="ECO:0007669"/>
    <property type="project" value="UniProtKB-KW"/>
</dbReference>
<evidence type="ECO:0000256" key="1">
    <source>
        <dbReference type="ARBA" id="ARBA00022603"/>
    </source>
</evidence>
<sequence length="277" mass="32889">MNEKIENKLTELPETMLITLWAKATETGRPDALLHDKKAVEILSRIDYDFTKFRKAKFSQVGCCIRTGLIDREARDFLSRHPDAVVVQLGAGIDARYERLNYPAVTHWYDLDLPEAIDLRRKFLPETERNTFIASSLFDEEWMEQVQSHRKPVLILIEGVLMYFEPEQVRTFFDKVCSRFDEATIVFDMLVFAAVGRSRQHDSLRSMSDKVEFKWSLLHTKEMETWNGRIRLEREHYLSNHHRGRYPFIARMLYKIPYFFRRFNQRVVVLHIGNPQN</sequence>
<dbReference type="Gene3D" id="3.40.50.150">
    <property type="entry name" value="Vaccinia Virus protein VP39"/>
    <property type="match status" value="1"/>
</dbReference>
<gene>
    <name evidence="3" type="ORF">EII40_10945</name>
</gene>
<dbReference type="OrthoDB" id="9800233at2"/>
<dbReference type="SUPFAM" id="SSF53335">
    <property type="entry name" value="S-adenosyl-L-methionine-dependent methyltransferases"/>
    <property type="match status" value="1"/>
</dbReference>
<dbReference type="AlphaFoldDB" id="A0A3P1XKA5"/>
<name>A0A3P1XKA5_TANFO</name>
<organism evidence="3 4">
    <name type="scientific">Tannerella forsythia</name>
    <name type="common">Bacteroides forsythus</name>
    <dbReference type="NCBI Taxonomy" id="28112"/>
    <lineage>
        <taxon>Bacteria</taxon>
        <taxon>Pseudomonadati</taxon>
        <taxon>Bacteroidota</taxon>
        <taxon>Bacteroidia</taxon>
        <taxon>Bacteroidales</taxon>
        <taxon>Tannerellaceae</taxon>
        <taxon>Tannerella</taxon>
    </lineage>
</organism>
<dbReference type="GO" id="GO:0008168">
    <property type="term" value="F:methyltransferase activity"/>
    <property type="evidence" value="ECO:0007669"/>
    <property type="project" value="UniProtKB-KW"/>
</dbReference>
<dbReference type="InterPro" id="IPR007213">
    <property type="entry name" value="Ppm1/Ppm2/Tcmp"/>
</dbReference>
<evidence type="ECO:0000256" key="2">
    <source>
        <dbReference type="ARBA" id="ARBA00022679"/>
    </source>
</evidence>
<accession>A0A3P1XKA5</accession>
<dbReference type="Pfam" id="PF04072">
    <property type="entry name" value="LCM"/>
    <property type="match status" value="1"/>
</dbReference>
<proteinExistence type="predicted"/>
<keyword evidence="1 3" id="KW-0489">Methyltransferase</keyword>
<dbReference type="InterPro" id="IPR029063">
    <property type="entry name" value="SAM-dependent_MTases_sf"/>
</dbReference>
<evidence type="ECO:0000313" key="4">
    <source>
        <dbReference type="Proteomes" id="UP000278609"/>
    </source>
</evidence>